<accession>A0A1I1WWE9</accession>
<name>A0A1I1WWE9_9BACT</name>
<keyword evidence="2" id="KW-1185">Reference proteome</keyword>
<sequence>MRDGKIEDEGSFSTLRQYSPVCQEMWAHRKEVVEQPEEIV</sequence>
<dbReference type="RefSeq" id="WP_317039706.1">
    <property type="nucleotide sequence ID" value="NZ_FOLQ01000009.1"/>
</dbReference>
<gene>
    <name evidence="1" type="ORF">SAMN05216167_10928</name>
</gene>
<dbReference type="AlphaFoldDB" id="A0A1I1WWE9"/>
<dbReference type="STRING" id="662367.SAMN05216167_10928"/>
<reference evidence="1 2" key="1">
    <citation type="submission" date="2016-10" db="EMBL/GenBank/DDBJ databases">
        <authorList>
            <person name="de Groot N.N."/>
        </authorList>
    </citation>
    <scope>NUCLEOTIDE SEQUENCE [LARGE SCALE GENOMIC DNA]</scope>
    <source>
        <strain evidence="1 2">DSM 26130</strain>
    </source>
</reference>
<protein>
    <submittedName>
        <fullName evidence="1">Uncharacterized protein</fullName>
    </submittedName>
</protein>
<dbReference type="EMBL" id="FOLQ01000009">
    <property type="protein sequence ID" value="SFD97400.1"/>
    <property type="molecule type" value="Genomic_DNA"/>
</dbReference>
<evidence type="ECO:0000313" key="2">
    <source>
        <dbReference type="Proteomes" id="UP000198598"/>
    </source>
</evidence>
<dbReference type="Proteomes" id="UP000198598">
    <property type="component" value="Unassembled WGS sequence"/>
</dbReference>
<proteinExistence type="predicted"/>
<evidence type="ECO:0000313" key="1">
    <source>
        <dbReference type="EMBL" id="SFD97400.1"/>
    </source>
</evidence>
<organism evidence="1 2">
    <name type="scientific">Spirosoma endophyticum</name>
    <dbReference type="NCBI Taxonomy" id="662367"/>
    <lineage>
        <taxon>Bacteria</taxon>
        <taxon>Pseudomonadati</taxon>
        <taxon>Bacteroidota</taxon>
        <taxon>Cytophagia</taxon>
        <taxon>Cytophagales</taxon>
        <taxon>Cytophagaceae</taxon>
        <taxon>Spirosoma</taxon>
    </lineage>
</organism>